<accession>A0ABQ4P6P5</accession>
<protein>
    <recommendedName>
        <fullName evidence="3">Lipoprotein</fullName>
    </recommendedName>
</protein>
<dbReference type="Pfam" id="PF16743">
    <property type="entry name" value="PliI"/>
    <property type="match status" value="1"/>
</dbReference>
<gene>
    <name evidence="1" type="ORF">TUM4438_11380</name>
</gene>
<evidence type="ECO:0000313" key="1">
    <source>
        <dbReference type="EMBL" id="GIU43139.1"/>
    </source>
</evidence>
<dbReference type="EMBL" id="BPEY01000013">
    <property type="protein sequence ID" value="GIU43139.1"/>
    <property type="molecule type" value="Genomic_DNA"/>
</dbReference>
<name>A0ABQ4P6P5_9GAMM</name>
<proteinExistence type="predicted"/>
<dbReference type="Gene3D" id="2.40.128.460">
    <property type="entry name" value="Periplasmic lysozyme inhibitor of I-type lysozyme"/>
    <property type="match status" value="1"/>
</dbReference>
<evidence type="ECO:0008006" key="3">
    <source>
        <dbReference type="Google" id="ProtNLM"/>
    </source>
</evidence>
<dbReference type="PROSITE" id="PS51257">
    <property type="entry name" value="PROKAR_LIPOPROTEIN"/>
    <property type="match status" value="1"/>
</dbReference>
<organism evidence="1 2">
    <name type="scientific">Shewanella sairae</name>
    <dbReference type="NCBI Taxonomy" id="190310"/>
    <lineage>
        <taxon>Bacteria</taxon>
        <taxon>Pseudomonadati</taxon>
        <taxon>Pseudomonadota</taxon>
        <taxon>Gammaproteobacteria</taxon>
        <taxon>Alteromonadales</taxon>
        <taxon>Shewanellaceae</taxon>
        <taxon>Shewanella</taxon>
    </lineage>
</organism>
<evidence type="ECO:0000313" key="2">
    <source>
        <dbReference type="Proteomes" id="UP000887104"/>
    </source>
</evidence>
<reference evidence="1" key="1">
    <citation type="submission" date="2021-05" db="EMBL/GenBank/DDBJ databases">
        <title>Molecular characterization for Shewanella algae harboring chromosomal blaOXA-55-like strains isolated from clinical and environment sample.</title>
        <authorList>
            <person name="Ohama Y."/>
            <person name="Aoki K."/>
            <person name="Harada S."/>
            <person name="Moriya K."/>
            <person name="Ishii Y."/>
            <person name="Tateda K."/>
        </authorList>
    </citation>
    <scope>NUCLEOTIDE SEQUENCE</scope>
    <source>
        <strain evidence="1">JCM 11563</strain>
    </source>
</reference>
<dbReference type="Proteomes" id="UP000887104">
    <property type="component" value="Unassembled WGS sequence"/>
</dbReference>
<keyword evidence="2" id="KW-1185">Reference proteome</keyword>
<sequence length="148" mass="15907">MHRLMVVCVAFFIAGCSINLHQGKEKNVDDRANGSVSRVTDSTQKPSHNAGYLQTVTLGNGSSLIIEEGRLEPRSIGSITVKLYRDLNVGDFVGAVSFARDGTILTTKLLDNSVNEQKLAVTTVTADSGNYQNTQLICITTSSIALCE</sequence>
<comment type="caution">
    <text evidence="1">The sequence shown here is derived from an EMBL/GenBank/DDBJ whole genome shotgun (WGS) entry which is preliminary data.</text>
</comment>
<dbReference type="RefSeq" id="WP_220780216.1">
    <property type="nucleotide sequence ID" value="NZ_BPEY01000013.1"/>
</dbReference>
<dbReference type="InterPro" id="IPR031948">
    <property type="entry name" value="PliI"/>
</dbReference>
<dbReference type="InterPro" id="IPR038643">
    <property type="entry name" value="PliI_sf"/>
</dbReference>